<keyword evidence="3" id="KW-1185">Reference proteome</keyword>
<reference evidence="2 3" key="1">
    <citation type="submission" date="2020-07" db="EMBL/GenBank/DDBJ databases">
        <title>Sequencing the genomes of 1000 actinobacteria strains.</title>
        <authorList>
            <person name="Klenk H.-P."/>
        </authorList>
    </citation>
    <scope>NUCLEOTIDE SEQUENCE [LARGE SCALE GENOMIC DNA]</scope>
    <source>
        <strain evidence="2 3">LI1</strain>
    </source>
</reference>
<dbReference type="SUPFAM" id="SSF56801">
    <property type="entry name" value="Acetyl-CoA synthetase-like"/>
    <property type="match status" value="1"/>
</dbReference>
<dbReference type="PANTHER" id="PTHR36932:SF1">
    <property type="entry name" value="CAPSULAR POLYSACCHARIDE BIOSYNTHESIS PROTEIN"/>
    <property type="match status" value="1"/>
</dbReference>
<dbReference type="Gene3D" id="3.40.50.12780">
    <property type="entry name" value="N-terminal domain of ligase-like"/>
    <property type="match status" value="1"/>
</dbReference>
<dbReference type="InterPro" id="IPR053158">
    <property type="entry name" value="CapK_Type1_Caps_Biosynth"/>
</dbReference>
<dbReference type="AlphaFoldDB" id="A0A7Z0J7A8"/>
<organism evidence="2 3">
    <name type="scientific">Glaciibacter psychrotolerans</name>
    <dbReference type="NCBI Taxonomy" id="670054"/>
    <lineage>
        <taxon>Bacteria</taxon>
        <taxon>Bacillati</taxon>
        <taxon>Actinomycetota</taxon>
        <taxon>Actinomycetes</taxon>
        <taxon>Micrococcales</taxon>
        <taxon>Microbacteriaceae</taxon>
        <taxon>Glaciibacter</taxon>
    </lineage>
</organism>
<gene>
    <name evidence="2" type="ORF">HNR05_003203</name>
</gene>
<accession>A0A7Z0J7A8</accession>
<dbReference type="RefSeq" id="WP_179580010.1">
    <property type="nucleotide sequence ID" value="NZ_JACCFM010000001.1"/>
</dbReference>
<dbReference type="PANTHER" id="PTHR36932">
    <property type="entry name" value="CAPSULAR POLYSACCHARIDE BIOSYNTHESIS PROTEIN"/>
    <property type="match status" value="1"/>
</dbReference>
<proteinExistence type="predicted"/>
<dbReference type="EC" id="6.2.1.30" evidence="2"/>
<comment type="caution">
    <text evidence="2">The sequence shown here is derived from an EMBL/GenBank/DDBJ whole genome shotgun (WGS) entry which is preliminary data.</text>
</comment>
<evidence type="ECO:0000256" key="1">
    <source>
        <dbReference type="SAM" id="MobiDB-lite"/>
    </source>
</evidence>
<dbReference type="EMBL" id="JACCFM010000001">
    <property type="protein sequence ID" value="NYJ21412.1"/>
    <property type="molecule type" value="Genomic_DNA"/>
</dbReference>
<evidence type="ECO:0000313" key="3">
    <source>
        <dbReference type="Proteomes" id="UP000537260"/>
    </source>
</evidence>
<name>A0A7Z0J7A8_9MICO</name>
<sequence length="442" mass="48365">MGAPLARASLAVKAALLRPRLRADDVRLRAAELRSPTETVAQQQERALALARFAFDHTDFYRTRYEAAGITRADLADPAVFSSLPIVEKVDLREHGEAFAVTGTPDKQRLPSSTGGSTGEPLTLFHDRSAPVAAMWWRVYRWWGVDASANKGFIQRERRTPGARLKERVEWWPTVSLFLDARELTEVSMSAFAADWNTHRPKLLNGYVGGVYEFASFIARSGTPFSPPTAIGVTAAPTTASQRRVIEDALGAPVYDQYRSAEVPWIAAECREREGLHVLADLRLVEIVDEQGDPSALGEIGDVVVTDLCNTVFPLIRYRLGDRSSLSAADCRCGLPFARLTPVQGRISDVLRLPGGALISGGLTGLFNARPDAVRQFQIHQHADQSITLRCVRGSASDSAALIGRAADELASIVGHTVPVRIELVDTIRHDRGKVRVVLSDL</sequence>
<keyword evidence="2" id="KW-0436">Ligase</keyword>
<evidence type="ECO:0000313" key="2">
    <source>
        <dbReference type="EMBL" id="NYJ21412.1"/>
    </source>
</evidence>
<feature type="region of interest" description="Disordered" evidence="1">
    <location>
        <begin position="103"/>
        <end position="122"/>
    </location>
</feature>
<dbReference type="GO" id="GO:0047475">
    <property type="term" value="F:phenylacetate-CoA ligase activity"/>
    <property type="evidence" value="ECO:0007669"/>
    <property type="project" value="UniProtKB-EC"/>
</dbReference>
<dbReference type="InterPro" id="IPR042099">
    <property type="entry name" value="ANL_N_sf"/>
</dbReference>
<dbReference type="Proteomes" id="UP000537260">
    <property type="component" value="Unassembled WGS sequence"/>
</dbReference>
<protein>
    <submittedName>
        <fullName evidence="2">Phenylacetate-CoA ligase</fullName>
        <ecNumber evidence="2">6.2.1.30</ecNumber>
    </submittedName>
</protein>